<name>A0ABM1N8D6_NICVS</name>
<dbReference type="PANTHER" id="PTHR14319:SF3">
    <property type="entry name" value="TRANSMEMBRANE PROTEIN-LIKE PROTEIN"/>
    <property type="match status" value="1"/>
</dbReference>
<comment type="similarity">
    <text evidence="2">Belongs to the TMEM8 family.</text>
</comment>
<dbReference type="RefSeq" id="XP_017783086.1">
    <property type="nucleotide sequence ID" value="XM_017927597.1"/>
</dbReference>
<evidence type="ECO:0000256" key="8">
    <source>
        <dbReference type="SAM" id="Phobius"/>
    </source>
</evidence>
<evidence type="ECO:0000256" key="2">
    <source>
        <dbReference type="ARBA" id="ARBA00005542"/>
    </source>
</evidence>
<feature type="transmembrane region" description="Helical" evidence="8">
    <location>
        <begin position="683"/>
        <end position="705"/>
    </location>
</feature>
<feature type="domain" description="EGF-like" evidence="10">
    <location>
        <begin position="519"/>
        <end position="559"/>
    </location>
</feature>
<dbReference type="RefSeq" id="XP_017783089.1">
    <property type="nucleotide sequence ID" value="XM_017927600.1"/>
</dbReference>
<feature type="signal peptide" evidence="9">
    <location>
        <begin position="1"/>
        <end position="19"/>
    </location>
</feature>
<evidence type="ECO:0000259" key="10">
    <source>
        <dbReference type="PROSITE" id="PS50026"/>
    </source>
</evidence>
<dbReference type="RefSeq" id="XP_017783087.1">
    <property type="nucleotide sequence ID" value="XM_017927598.1"/>
</dbReference>
<keyword evidence="7" id="KW-1015">Disulfide bond</keyword>
<evidence type="ECO:0000313" key="13">
    <source>
        <dbReference type="RefSeq" id="XP_017783087.1"/>
    </source>
</evidence>
<evidence type="ECO:0000313" key="14">
    <source>
        <dbReference type="RefSeq" id="XP_017783089.1"/>
    </source>
</evidence>
<accession>A0ABM1N8D6</accession>
<evidence type="ECO:0000313" key="12">
    <source>
        <dbReference type="RefSeq" id="XP_017783086.1"/>
    </source>
</evidence>
<organism evidence="11 12">
    <name type="scientific">Nicrophorus vespilloides</name>
    <name type="common">Boreal carrion beetle</name>
    <dbReference type="NCBI Taxonomy" id="110193"/>
    <lineage>
        <taxon>Eukaryota</taxon>
        <taxon>Metazoa</taxon>
        <taxon>Ecdysozoa</taxon>
        <taxon>Arthropoda</taxon>
        <taxon>Hexapoda</taxon>
        <taxon>Insecta</taxon>
        <taxon>Pterygota</taxon>
        <taxon>Neoptera</taxon>
        <taxon>Endopterygota</taxon>
        <taxon>Coleoptera</taxon>
        <taxon>Polyphaga</taxon>
        <taxon>Staphyliniformia</taxon>
        <taxon>Silphidae</taxon>
        <taxon>Nicrophorinae</taxon>
        <taxon>Nicrophorus</taxon>
    </lineage>
</organism>
<feature type="transmembrane region" description="Helical" evidence="8">
    <location>
        <begin position="744"/>
        <end position="763"/>
    </location>
</feature>
<keyword evidence="5 8" id="KW-1133">Transmembrane helix</keyword>
<feature type="transmembrane region" description="Helical" evidence="8">
    <location>
        <begin position="567"/>
        <end position="590"/>
    </location>
</feature>
<dbReference type="Pfam" id="PF12036">
    <property type="entry name" value="DUF3522"/>
    <property type="match status" value="1"/>
</dbReference>
<dbReference type="Proteomes" id="UP000695000">
    <property type="component" value="Unplaced"/>
</dbReference>
<evidence type="ECO:0000256" key="6">
    <source>
        <dbReference type="ARBA" id="ARBA00023136"/>
    </source>
</evidence>
<keyword evidence="4 8" id="KW-0812">Transmembrane</keyword>
<protein>
    <submittedName>
        <fullName evidence="12 13">Transmembrane protein 8A isoform X1</fullName>
    </submittedName>
</protein>
<keyword evidence="3" id="KW-1003">Cell membrane</keyword>
<gene>
    <name evidence="12 13 14" type="primary">LOC108567245</name>
</gene>
<dbReference type="GeneID" id="108567245"/>
<dbReference type="InterPro" id="IPR021910">
    <property type="entry name" value="NGX6/PGAP6/MYMK"/>
</dbReference>
<keyword evidence="6 8" id="KW-0472">Membrane</keyword>
<dbReference type="InterPro" id="IPR000742">
    <property type="entry name" value="EGF"/>
</dbReference>
<evidence type="ECO:0000256" key="5">
    <source>
        <dbReference type="ARBA" id="ARBA00022989"/>
    </source>
</evidence>
<keyword evidence="9" id="KW-0732">Signal</keyword>
<evidence type="ECO:0000256" key="1">
    <source>
        <dbReference type="ARBA" id="ARBA00004651"/>
    </source>
</evidence>
<dbReference type="PROSITE" id="PS00022">
    <property type="entry name" value="EGF_1"/>
    <property type="match status" value="1"/>
</dbReference>
<feature type="chain" id="PRO_5045022768" evidence="9">
    <location>
        <begin position="20"/>
        <end position="776"/>
    </location>
</feature>
<feature type="transmembrane region" description="Helical" evidence="8">
    <location>
        <begin position="717"/>
        <end position="738"/>
    </location>
</feature>
<dbReference type="PROSITE" id="PS50026">
    <property type="entry name" value="EGF_3"/>
    <property type="match status" value="1"/>
</dbReference>
<evidence type="ECO:0000256" key="7">
    <source>
        <dbReference type="PROSITE-ProRule" id="PRU00076"/>
    </source>
</evidence>
<keyword evidence="7" id="KW-0245">EGF-like domain</keyword>
<sequence>MMGFVIVILLTSIIYLCESSYNITLISQTRSGYLEKYTSYASTVLMHFNVPEDTSLASFKFRASDMSYSIFGCTDQNITLYLSRGSPPVINPEGYTFPADYFLREKPALHKLEFRSDKYFKYLNLSSPMPGLYYAVAFLPYSNPQNEGITQEGLTPECHSYIDASIYVKNEHESVELIMFKTQIKASLDGTGNSIYKFFIDETVELILINFDISNICDTCNVVGRIHPYNIPSVNSTPVLSINNTIHNPSARIPVIDGIYYYLTLQLDDVESKADFSFSILPVSMKKTPKNFNNSLFLNAVPKTHYEVMKLPLPYKEYSLHKSRSADSFLFTYEMQPLKDGSVPIAVNISSTDFSVIRFRVDDGLDVGGSLQLVLAFKPRIVRNGRMIHREKEPKSHRIVACISNSDKRIPTFPNHCRYKDLLTLSPISLNTTNDNDSVLIPYPESGDWYFSFRLFCSECESCQECSCPVNYKECRGNCTSSQCLSKCDEADRECQKDCKCKDGCKEKECNSTVLFDVSSYPCVSNGCGPNGKCGFLVSEGFVYSSCICTNKYKGWDCTDGSDANSMGMIILELVLLVISNLPFLVTVYFAYKRKYYVEMVVYFCICVSSSLYHACDAGENIISFCIMRLNVLQFCDFYCALLAIWVTLIAIAHLPQPFTSIAHILGAILLGAGTTWDKTSMWVFLLPLIIGIVIIAARWGLKYYRTRTLIPSKRYLKIYVPCGLSVALVAVLSYSILQTQSNYKYVHSLWHTLMAITVVILLPKRNLFSVEPQFI</sequence>
<comment type="subcellular location">
    <subcellularLocation>
        <location evidence="1">Cell membrane</location>
        <topology evidence="1">Multi-pass membrane protein</topology>
    </subcellularLocation>
</comment>
<evidence type="ECO:0000313" key="11">
    <source>
        <dbReference type="Proteomes" id="UP000695000"/>
    </source>
</evidence>
<feature type="transmembrane region" description="Helical" evidence="8">
    <location>
        <begin position="627"/>
        <end position="652"/>
    </location>
</feature>
<keyword evidence="11" id="KW-1185">Reference proteome</keyword>
<comment type="caution">
    <text evidence="7">Lacks conserved residue(s) required for the propagation of feature annotation.</text>
</comment>
<evidence type="ECO:0000256" key="3">
    <source>
        <dbReference type="ARBA" id="ARBA00022475"/>
    </source>
</evidence>
<feature type="disulfide bond" evidence="7">
    <location>
        <begin position="549"/>
        <end position="558"/>
    </location>
</feature>
<reference evidence="12 13" key="1">
    <citation type="submission" date="2025-05" db="UniProtKB">
        <authorList>
            <consortium name="RefSeq"/>
        </authorList>
    </citation>
    <scope>IDENTIFICATION</scope>
    <source>
        <tissue evidence="12 13">Whole Larva</tissue>
    </source>
</reference>
<evidence type="ECO:0000256" key="4">
    <source>
        <dbReference type="ARBA" id="ARBA00022692"/>
    </source>
</evidence>
<dbReference type="PANTHER" id="PTHR14319">
    <property type="entry name" value="FIVE-SPAN TRANSMEMBRANE PROTEIN M83"/>
    <property type="match status" value="1"/>
</dbReference>
<proteinExistence type="inferred from homology"/>
<evidence type="ECO:0000256" key="9">
    <source>
        <dbReference type="SAM" id="SignalP"/>
    </source>
</evidence>